<dbReference type="RefSeq" id="WP_211910888.1">
    <property type="nucleotide sequence ID" value="NZ_CP036498.1"/>
</dbReference>
<dbReference type="EMBL" id="CP036498">
    <property type="protein sequence ID" value="QUS42151.1"/>
    <property type="molecule type" value="Genomic_DNA"/>
</dbReference>
<dbReference type="InterPro" id="IPR036291">
    <property type="entry name" value="NAD(P)-bd_dom_sf"/>
</dbReference>
<evidence type="ECO:0000313" key="7">
    <source>
        <dbReference type="EMBL" id="QUS42151.1"/>
    </source>
</evidence>
<dbReference type="PRINTS" id="PR00080">
    <property type="entry name" value="SDRFAMILY"/>
</dbReference>
<evidence type="ECO:0000259" key="6">
    <source>
        <dbReference type="SMART" id="SM00822"/>
    </source>
</evidence>
<reference evidence="7 8" key="1">
    <citation type="submission" date="2019-02" db="EMBL/GenBank/DDBJ databases">
        <title>Emended description of the genus Rhodopseudomonas and description of Rhodopseudomonas albus sp. nov., a non-phototrophic, heavy-metal-tolerant bacterium isolated from garden soil.</title>
        <authorList>
            <person name="Bao Z."/>
            <person name="Cao W.W."/>
            <person name="Sato Y."/>
            <person name="Nishizawa T."/>
            <person name="Zhao J."/>
            <person name="Guo Y."/>
            <person name="Ohta H."/>
        </authorList>
    </citation>
    <scope>NUCLEOTIDE SEQUENCE [LARGE SCALE GENOMIC DNA]</scope>
    <source>
        <strain evidence="7 8">SK50-23</strain>
    </source>
</reference>
<evidence type="ECO:0000256" key="3">
    <source>
        <dbReference type="ARBA" id="ARBA00023027"/>
    </source>
</evidence>
<dbReference type="CDD" id="cd05233">
    <property type="entry name" value="SDR_c"/>
    <property type="match status" value="1"/>
</dbReference>
<dbReference type="InterPro" id="IPR020904">
    <property type="entry name" value="Sc_DH/Rdtase_CS"/>
</dbReference>
<dbReference type="PANTHER" id="PTHR43180">
    <property type="entry name" value="3-OXOACYL-(ACYL-CARRIER-PROTEIN) REDUCTASE (AFU_ORTHOLOGUE AFUA_6G11210)"/>
    <property type="match status" value="1"/>
</dbReference>
<evidence type="ECO:0000256" key="1">
    <source>
        <dbReference type="ARBA" id="ARBA00006484"/>
    </source>
</evidence>
<dbReference type="InterPro" id="IPR057326">
    <property type="entry name" value="KR_dom"/>
</dbReference>
<organism evidence="7 8">
    <name type="scientific">Tardiphaga alba</name>
    <dbReference type="NCBI Taxonomy" id="340268"/>
    <lineage>
        <taxon>Bacteria</taxon>
        <taxon>Pseudomonadati</taxon>
        <taxon>Pseudomonadota</taxon>
        <taxon>Alphaproteobacteria</taxon>
        <taxon>Hyphomicrobiales</taxon>
        <taxon>Nitrobacteraceae</taxon>
        <taxon>Tardiphaga</taxon>
    </lineage>
</organism>
<dbReference type="InterPro" id="IPR002347">
    <property type="entry name" value="SDR_fam"/>
</dbReference>
<dbReference type="Gene3D" id="3.40.50.720">
    <property type="entry name" value="NAD(P)-binding Rossmann-like Domain"/>
    <property type="match status" value="1"/>
</dbReference>
<dbReference type="PROSITE" id="PS00061">
    <property type="entry name" value="ADH_SHORT"/>
    <property type="match status" value="1"/>
</dbReference>
<evidence type="ECO:0000313" key="8">
    <source>
        <dbReference type="Proteomes" id="UP000682843"/>
    </source>
</evidence>
<keyword evidence="5" id="KW-0753">Steroid metabolism</keyword>
<name>A0ABX8AEF7_9BRAD</name>
<comment type="similarity">
    <text evidence="1">Belongs to the short-chain dehydrogenases/reductases (SDR) family.</text>
</comment>
<sequence>MGRLDNKVAVITGATSGIGLRTAEVFVAQGAKIVIAGRRAAEGEALAKQLGVNCRFLQTDVTDEAQMKALITLAVDHFGRIDCLFNNAGGPAQTGGIEGLDVDRFDAAMATLVRSVMLGMKHAAPHMKKQGSGSIINNGSIAGHLAGYSSSVVYGAAKAAVIHLTQCVAMELGESGVRVNSISPGAIATGIFGKALGLSVEAADGMAMKMREVFKAAQPIPRAGLPDDIANAAVFFASDESSFVNGTDLVVDGGVIGGRNWSQQQAGYVGLRQMFGTAE</sequence>
<accession>A0ABX8AEF7</accession>
<protein>
    <submittedName>
        <fullName evidence="7">SDR family oxidoreductase</fullName>
    </submittedName>
</protein>
<dbReference type="NCBIfam" id="NF005559">
    <property type="entry name" value="PRK07231.1"/>
    <property type="match status" value="1"/>
</dbReference>
<dbReference type="Pfam" id="PF13561">
    <property type="entry name" value="adh_short_C2"/>
    <property type="match status" value="1"/>
</dbReference>
<proteinExistence type="inferred from homology"/>
<gene>
    <name evidence="7" type="ORF">RPMA_27525</name>
</gene>
<dbReference type="Proteomes" id="UP000682843">
    <property type="component" value="Chromosome"/>
</dbReference>
<dbReference type="PANTHER" id="PTHR43180:SF28">
    <property type="entry name" value="NAD(P)-BINDING ROSSMANN-FOLD SUPERFAMILY PROTEIN"/>
    <property type="match status" value="1"/>
</dbReference>
<evidence type="ECO:0000256" key="2">
    <source>
        <dbReference type="ARBA" id="ARBA00023002"/>
    </source>
</evidence>
<evidence type="ECO:0000256" key="5">
    <source>
        <dbReference type="ARBA" id="ARBA00023221"/>
    </source>
</evidence>
<keyword evidence="2" id="KW-0560">Oxidoreductase</keyword>
<dbReference type="SUPFAM" id="SSF51735">
    <property type="entry name" value="NAD(P)-binding Rossmann-fold domains"/>
    <property type="match status" value="1"/>
</dbReference>
<evidence type="ECO:0000256" key="4">
    <source>
        <dbReference type="ARBA" id="ARBA00023098"/>
    </source>
</evidence>
<feature type="domain" description="Ketoreductase" evidence="6">
    <location>
        <begin position="7"/>
        <end position="144"/>
    </location>
</feature>
<keyword evidence="3" id="KW-0520">NAD</keyword>
<dbReference type="PRINTS" id="PR00081">
    <property type="entry name" value="GDHRDH"/>
</dbReference>
<keyword evidence="8" id="KW-1185">Reference proteome</keyword>
<dbReference type="SMART" id="SM00822">
    <property type="entry name" value="PKS_KR"/>
    <property type="match status" value="1"/>
</dbReference>
<keyword evidence="4" id="KW-0443">Lipid metabolism</keyword>